<dbReference type="AlphaFoldDB" id="A0A1D1V8W8"/>
<reference evidence="2 3" key="1">
    <citation type="journal article" date="2016" name="Nat. Commun.">
        <title>Extremotolerant tardigrade genome and improved radiotolerance of human cultured cells by tardigrade-unique protein.</title>
        <authorList>
            <person name="Hashimoto T."/>
            <person name="Horikawa D.D."/>
            <person name="Saito Y."/>
            <person name="Kuwahara H."/>
            <person name="Kozuka-Hata H."/>
            <person name="Shin-I T."/>
            <person name="Minakuchi Y."/>
            <person name="Ohishi K."/>
            <person name="Motoyama A."/>
            <person name="Aizu T."/>
            <person name="Enomoto A."/>
            <person name="Kondo K."/>
            <person name="Tanaka S."/>
            <person name="Hara Y."/>
            <person name="Koshikawa S."/>
            <person name="Sagara H."/>
            <person name="Miura T."/>
            <person name="Yokobori S."/>
            <person name="Miyagawa K."/>
            <person name="Suzuki Y."/>
            <person name="Kubo T."/>
            <person name="Oyama M."/>
            <person name="Kohara Y."/>
            <person name="Fujiyama A."/>
            <person name="Arakawa K."/>
            <person name="Katayama T."/>
            <person name="Toyoda A."/>
            <person name="Kunieda T."/>
        </authorList>
    </citation>
    <scope>NUCLEOTIDE SEQUENCE [LARGE SCALE GENOMIC DNA]</scope>
    <source>
        <strain evidence="2 3">YOKOZUNA-1</strain>
    </source>
</reference>
<dbReference type="InterPro" id="IPR018473">
    <property type="entry name" value="Hermes_transposase_DNA-db"/>
</dbReference>
<dbReference type="GO" id="GO:0005634">
    <property type="term" value="C:nucleus"/>
    <property type="evidence" value="ECO:0007669"/>
    <property type="project" value="TreeGrafter"/>
</dbReference>
<dbReference type="SUPFAM" id="SSF53098">
    <property type="entry name" value="Ribonuclease H-like"/>
    <property type="match status" value="1"/>
</dbReference>
<dbReference type="PANTHER" id="PTHR46169">
    <property type="entry name" value="DNA REPLICATION-RELATED ELEMENT FACTOR, ISOFORM A"/>
    <property type="match status" value="1"/>
</dbReference>
<name>A0A1D1V8W8_RAMVA</name>
<dbReference type="SUPFAM" id="SSF140996">
    <property type="entry name" value="Hermes dimerisation domain"/>
    <property type="match status" value="1"/>
</dbReference>
<sequence>MPFGLHHLPTMPPDLQAFANIGTLPNVIPEAAKQKVSQACARYCARDNRSFEEIKGRGFKDLINEVTDIAFKYNSGKFTAEELLPDQTTVSRYVGKEAERLRQKLLAKTKPIRTVLGGGITLEFWEEEYTKNSYLGVTAHYFKGWVLQEKLLLCAEWDTMDRKTAEIVGAFLFRKLATIKLLESELKNVIYVTDASSNVKAAFTRRNKPILSRITCAGHQLNTGIRKCFNTNPKSCRRHSCLGHPE</sequence>
<evidence type="ECO:0000313" key="3">
    <source>
        <dbReference type="Proteomes" id="UP000186922"/>
    </source>
</evidence>
<dbReference type="InterPro" id="IPR012337">
    <property type="entry name" value="RNaseH-like_sf"/>
</dbReference>
<accession>A0A1D1V8W8</accession>
<keyword evidence="3" id="KW-1185">Reference proteome</keyword>
<protein>
    <recommendedName>
        <fullName evidence="1">Hermes trasposase DNA-binding domain-containing protein</fullName>
    </recommendedName>
</protein>
<evidence type="ECO:0000259" key="1">
    <source>
        <dbReference type="Pfam" id="PF10683"/>
    </source>
</evidence>
<dbReference type="PANTHER" id="PTHR46169:SF17">
    <property type="entry name" value="HAT C-TERMINAL DIMERISATION DOMAIN-CONTAINING PROTEIN"/>
    <property type="match status" value="1"/>
</dbReference>
<organism evidence="2 3">
    <name type="scientific">Ramazzottius varieornatus</name>
    <name type="common">Water bear</name>
    <name type="synonym">Tardigrade</name>
    <dbReference type="NCBI Taxonomy" id="947166"/>
    <lineage>
        <taxon>Eukaryota</taxon>
        <taxon>Metazoa</taxon>
        <taxon>Ecdysozoa</taxon>
        <taxon>Tardigrada</taxon>
        <taxon>Eutardigrada</taxon>
        <taxon>Parachela</taxon>
        <taxon>Hypsibioidea</taxon>
        <taxon>Ramazzottiidae</taxon>
        <taxon>Ramazzottius</taxon>
    </lineage>
</organism>
<evidence type="ECO:0000313" key="2">
    <source>
        <dbReference type="EMBL" id="GAU98141.1"/>
    </source>
</evidence>
<dbReference type="Gene3D" id="1.10.10.1070">
    <property type="entry name" value="Zinc finger, BED domain-containing"/>
    <property type="match status" value="1"/>
</dbReference>
<dbReference type="OrthoDB" id="10047691at2759"/>
<dbReference type="EMBL" id="BDGG01000004">
    <property type="protein sequence ID" value="GAU98141.1"/>
    <property type="molecule type" value="Genomic_DNA"/>
</dbReference>
<dbReference type="GO" id="GO:0006357">
    <property type="term" value="P:regulation of transcription by RNA polymerase II"/>
    <property type="evidence" value="ECO:0007669"/>
    <property type="project" value="TreeGrafter"/>
</dbReference>
<dbReference type="InterPro" id="IPR052717">
    <property type="entry name" value="Vacuolar_transposase_reg"/>
</dbReference>
<dbReference type="Proteomes" id="UP000186922">
    <property type="component" value="Unassembled WGS sequence"/>
</dbReference>
<proteinExistence type="predicted"/>
<feature type="domain" description="Hermes trasposase DNA-binding" evidence="1">
    <location>
        <begin position="28"/>
        <end position="89"/>
    </location>
</feature>
<comment type="caution">
    <text evidence="2">The sequence shown here is derived from an EMBL/GenBank/DDBJ whole genome shotgun (WGS) entry which is preliminary data.</text>
</comment>
<dbReference type="Pfam" id="PF10683">
    <property type="entry name" value="DBD_Tnp_Hermes"/>
    <property type="match status" value="1"/>
</dbReference>
<gene>
    <name evidence="2" type="primary">RvY_09322-1</name>
    <name evidence="2" type="synonym">RvY_09322.1</name>
    <name evidence="2" type="ORF">RvY_09322</name>
</gene>